<protein>
    <submittedName>
        <fullName evidence="3">Phosphatidylinositol glycan anchor biosynthesis, class T</fullName>
    </submittedName>
</protein>
<sequence length="635" mass="71742">MAAHRCGLSLVCILIFSSLAHPSSCDTLEKANDNTAEKRSISEVNTDGGVAGEALNGRQMQWTDAEVDRSDGTKHSEALTPAAARDEFQEELVIRPLHSGDIYASFQFRTLWDTDFLQEGQKVSHYRLFPKSLGQVLSKFSVRELHISFSQGFWRTMQWGQPFIPSPPGAELWVWFHDTVSDVDGNWKELTNVLSGIFCASLNFIDLTNTVQPSASFKPLGLGNATDHRFLRYATLPREIVCTENLTPWKKLLPCGSKAGLAVLMKSEKLFHSSFHSQAVHIRPICQDEQCSSKAWELRQTLNVVFDLHTSGQGKKEWSLFKMFSRTLTEACPLASSSKVYVDITDNPEGELFELSPATPLLGQAVVLGDRRTYSVYDLSRAETFGQLRSFNLLLRWKGDSGDMLRPLLHAERYVAGFGLQTGEIHTVIYNNHPYRAFPVLLMDSVPWYLQLYIHTLTVTSKSRDNKPSYIHYQPAKDRHRPHLLEMLIQLPPHSMTEVTVQFERALLKWTEYTPDPNHGFYVGSSVVSALVPSMVAMRTNFTQDQPLFSSFVPVKEESSYFVRVYTEPLLVNLPTPDFSMPYNVICLTCTVVAVGYGSFYNLLTRTFQVDEPSPPLSKRLANLIRRIRGVPLLT</sequence>
<dbReference type="GO" id="GO:0016255">
    <property type="term" value="P:attachment of GPI anchor to protein"/>
    <property type="evidence" value="ECO:0007669"/>
    <property type="project" value="InterPro"/>
</dbReference>
<evidence type="ECO:0000313" key="3">
    <source>
        <dbReference type="Ensembl" id="ENSCCRP00020093812.1"/>
    </source>
</evidence>
<feature type="region of interest" description="Disordered" evidence="1">
    <location>
        <begin position="33"/>
        <end position="55"/>
    </location>
</feature>
<evidence type="ECO:0000313" key="4">
    <source>
        <dbReference type="Proteomes" id="UP000694701"/>
    </source>
</evidence>
<dbReference type="Pfam" id="PF04113">
    <property type="entry name" value="Gpi16"/>
    <property type="match status" value="1"/>
</dbReference>
<dbReference type="AlphaFoldDB" id="A0A8C2JD72"/>
<dbReference type="PANTHER" id="PTHR12959:SF11">
    <property type="entry name" value="GPI TRANSAMIDASE COMPONENT PIG-T"/>
    <property type="match status" value="1"/>
</dbReference>
<keyword evidence="2" id="KW-0732">Signal</keyword>
<dbReference type="InterPro" id="IPR007245">
    <property type="entry name" value="PIG-T"/>
</dbReference>
<dbReference type="Ensembl" id="ENSCCRT00020102514.1">
    <property type="protein sequence ID" value="ENSCCRP00020093812.1"/>
    <property type="gene ID" value="ENSCCRG00020042319.1"/>
</dbReference>
<evidence type="ECO:0000256" key="2">
    <source>
        <dbReference type="SAM" id="SignalP"/>
    </source>
</evidence>
<proteinExistence type="predicted"/>
<reference evidence="3" key="1">
    <citation type="submission" date="2025-08" db="UniProtKB">
        <authorList>
            <consortium name="Ensembl"/>
        </authorList>
    </citation>
    <scope>IDENTIFICATION</scope>
</reference>
<feature type="chain" id="PRO_5034264768" evidence="2">
    <location>
        <begin position="26"/>
        <end position="635"/>
    </location>
</feature>
<dbReference type="Proteomes" id="UP000694701">
    <property type="component" value="Unplaced"/>
</dbReference>
<dbReference type="PANTHER" id="PTHR12959">
    <property type="entry name" value="GPI TRANSAMIDASE COMPONENT PIG-T-RELATED"/>
    <property type="match status" value="1"/>
</dbReference>
<organism evidence="3 4">
    <name type="scientific">Cyprinus carpio</name>
    <name type="common">Common carp</name>
    <dbReference type="NCBI Taxonomy" id="7962"/>
    <lineage>
        <taxon>Eukaryota</taxon>
        <taxon>Metazoa</taxon>
        <taxon>Chordata</taxon>
        <taxon>Craniata</taxon>
        <taxon>Vertebrata</taxon>
        <taxon>Euteleostomi</taxon>
        <taxon>Actinopterygii</taxon>
        <taxon>Neopterygii</taxon>
        <taxon>Teleostei</taxon>
        <taxon>Ostariophysi</taxon>
        <taxon>Cypriniformes</taxon>
        <taxon>Cyprinidae</taxon>
        <taxon>Cyprininae</taxon>
        <taxon>Cyprinus</taxon>
    </lineage>
</organism>
<accession>A0A8C2JD72</accession>
<name>A0A8C2JD72_CYPCA</name>
<feature type="signal peptide" evidence="2">
    <location>
        <begin position="1"/>
        <end position="25"/>
    </location>
</feature>
<dbReference type="GO" id="GO:0042765">
    <property type="term" value="C:GPI-anchor transamidase complex"/>
    <property type="evidence" value="ECO:0007669"/>
    <property type="project" value="InterPro"/>
</dbReference>
<evidence type="ECO:0000256" key="1">
    <source>
        <dbReference type="SAM" id="MobiDB-lite"/>
    </source>
</evidence>